<dbReference type="Proteomes" id="UP000016960">
    <property type="component" value="Unassembled WGS sequence"/>
</dbReference>
<dbReference type="FunCoup" id="U5D691">
    <property type="interactions" value="208"/>
</dbReference>
<comment type="caution">
    <text evidence="9">The sequence shown here is derived from an EMBL/GenBank/DDBJ whole genome shotgun (WGS) entry which is preliminary data.</text>
</comment>
<dbReference type="InParanoid" id="U5D691"/>
<sequence>MVVTPAREIWVSAARLSDRAGLYQIAICAGRITAIVPQDYTPQPAAIDLGGDWLSLGGVDLQINGALGLPFPNLTPDRLPQLQAICEYLWQQGIDAFLPTLVTSPIASMRQAIATIAAFLETPQLPGQAQILGVHLEGPFLNPDKRGAHPQQHLQPLTLANLQHLLDDLPPVVKLITLAPELDPTGEAIAYLQDRGIAVSLGHSQATAAETKTAGDRGATMVTHAFNAMPRLHHREPGLLGAALTDPRFWCGCIADGQHICPTMLEILVRAGRDRLFLVSDALAPLGLGDGDYPWDSRVVTVRDGTAHLEDGTLAGTTLPLLVGTQNLARWGICDPGAAIALATNAPRAALGLPGLAIGQPAMLLRWSWDARLRTLTWQRLQLARPEP</sequence>
<dbReference type="eggNOG" id="COG1820">
    <property type="taxonomic scope" value="Bacteria"/>
</dbReference>
<feature type="binding site" evidence="7">
    <location>
        <position position="224"/>
    </location>
    <ligand>
        <name>Zn(2+)</name>
        <dbReference type="ChEBI" id="CHEBI:29105"/>
    </ligand>
</feature>
<dbReference type="NCBIfam" id="TIGR00221">
    <property type="entry name" value="nagA"/>
    <property type="match status" value="1"/>
</dbReference>
<feature type="binding site" evidence="6">
    <location>
        <begin position="314"/>
        <end position="316"/>
    </location>
    <ligand>
        <name>substrate</name>
    </ligand>
</feature>
<feature type="binding site" evidence="6">
    <location>
        <position position="235"/>
    </location>
    <ligand>
        <name>substrate</name>
    </ligand>
</feature>
<name>U5D691_9CHRO</name>
<feature type="binding site" evidence="6">
    <location>
        <position position="259"/>
    </location>
    <ligand>
        <name>substrate</name>
    </ligand>
</feature>
<organism evidence="9 10">
    <name type="scientific">Rubidibacter lacunae KORDI 51-2</name>
    <dbReference type="NCBI Taxonomy" id="582515"/>
    <lineage>
        <taxon>Bacteria</taxon>
        <taxon>Bacillati</taxon>
        <taxon>Cyanobacteriota</taxon>
        <taxon>Cyanophyceae</taxon>
        <taxon>Oscillatoriophycideae</taxon>
        <taxon>Chroococcales</taxon>
        <taxon>Aphanothecaceae</taxon>
        <taxon>Rubidibacter</taxon>
    </lineage>
</organism>
<evidence type="ECO:0000256" key="6">
    <source>
        <dbReference type="PIRSR" id="PIRSR038994-2"/>
    </source>
</evidence>
<evidence type="ECO:0000313" key="9">
    <source>
        <dbReference type="EMBL" id="ERN40153.1"/>
    </source>
</evidence>
<proteinExistence type="inferred from homology"/>
<dbReference type="GO" id="GO:0008448">
    <property type="term" value="F:N-acetylglucosamine-6-phosphate deacetylase activity"/>
    <property type="evidence" value="ECO:0007669"/>
    <property type="project" value="UniProtKB-EC"/>
</dbReference>
<feature type="binding site" evidence="6">
    <location>
        <begin position="227"/>
        <end position="228"/>
    </location>
    <ligand>
        <name>substrate</name>
    </ligand>
</feature>
<dbReference type="InterPro" id="IPR003764">
    <property type="entry name" value="GlcNAc_6-P_deAcase"/>
</dbReference>
<dbReference type="EC" id="3.5.1.25" evidence="9"/>
<evidence type="ECO:0000313" key="10">
    <source>
        <dbReference type="Proteomes" id="UP000016960"/>
    </source>
</evidence>
<dbReference type="InterPro" id="IPR032466">
    <property type="entry name" value="Metal_Hydrolase"/>
</dbReference>
<protein>
    <submittedName>
        <fullName evidence="9">N-acetylglucosamine-6-phosphate deacetylase</fullName>
        <ecNumber evidence="9">3.5.1.25</ecNumber>
    </submittedName>
</protein>
<accession>U5D691</accession>
<keyword evidence="2 7" id="KW-0479">Metal-binding</keyword>
<feature type="binding site" evidence="7">
    <location>
        <position position="137"/>
    </location>
    <ligand>
        <name>Zn(2+)</name>
        <dbReference type="ChEBI" id="CHEBI:29105"/>
    </ligand>
</feature>
<feature type="domain" description="Amidohydrolase-related" evidence="8">
    <location>
        <begin position="55"/>
        <end position="367"/>
    </location>
</feature>
<dbReference type="GO" id="GO:0006046">
    <property type="term" value="P:N-acetylglucosamine catabolic process"/>
    <property type="evidence" value="ECO:0007669"/>
    <property type="project" value="TreeGrafter"/>
</dbReference>
<evidence type="ECO:0000256" key="7">
    <source>
        <dbReference type="PIRSR" id="PIRSR038994-3"/>
    </source>
</evidence>
<comment type="cofactor">
    <cofactor evidence="7">
        <name>a divalent metal cation</name>
        <dbReference type="ChEBI" id="CHEBI:60240"/>
    </cofactor>
    <text evidence="7">Binds 1 divalent metal cation per subunit.</text>
</comment>
<dbReference type="Gene3D" id="3.20.20.140">
    <property type="entry name" value="Metal-dependent hydrolases"/>
    <property type="match status" value="1"/>
</dbReference>
<dbReference type="PANTHER" id="PTHR11113">
    <property type="entry name" value="N-ACETYLGLUCOSAMINE-6-PHOSPHATE DEACETYLASE"/>
    <property type="match status" value="1"/>
</dbReference>
<evidence type="ECO:0000259" key="8">
    <source>
        <dbReference type="Pfam" id="PF01979"/>
    </source>
</evidence>
<dbReference type="OrthoDB" id="9776488at2"/>
<reference evidence="9 10" key="1">
    <citation type="submission" date="2013-05" db="EMBL/GenBank/DDBJ databases">
        <title>Draft genome sequence of Rubidibacter lacunae KORDI 51-2.</title>
        <authorList>
            <person name="Choi D.H."/>
            <person name="Noh J.H."/>
            <person name="Kwon K.-K."/>
            <person name="Lee J.-H."/>
            <person name="Ryu J.-Y."/>
        </authorList>
    </citation>
    <scope>NUCLEOTIDE SEQUENCE [LARGE SCALE GENOMIC DNA]</scope>
    <source>
        <strain evidence="9 10">KORDI 51-2</strain>
    </source>
</reference>
<evidence type="ECO:0000256" key="1">
    <source>
        <dbReference type="ARBA" id="ARBA00010716"/>
    </source>
</evidence>
<dbReference type="PIRSF" id="PIRSF038994">
    <property type="entry name" value="NagA"/>
    <property type="match status" value="1"/>
</dbReference>
<evidence type="ECO:0000256" key="4">
    <source>
        <dbReference type="PIRNR" id="PIRNR038994"/>
    </source>
</evidence>
<gene>
    <name evidence="9" type="ORF">KR51_00034440</name>
</gene>
<dbReference type="GO" id="GO:0046872">
    <property type="term" value="F:metal ion binding"/>
    <property type="evidence" value="ECO:0007669"/>
    <property type="project" value="UniProtKB-KW"/>
</dbReference>
<dbReference type="AlphaFoldDB" id="U5D691"/>
<dbReference type="RefSeq" id="WP_022609057.1">
    <property type="nucleotide sequence ID" value="NZ_ASSJ01000081.1"/>
</dbReference>
<evidence type="ECO:0000256" key="5">
    <source>
        <dbReference type="PIRSR" id="PIRSR038994-1"/>
    </source>
</evidence>
<keyword evidence="3 4" id="KW-0378">Hydrolase</keyword>
<dbReference type="Pfam" id="PF01979">
    <property type="entry name" value="Amidohydro_1"/>
    <property type="match status" value="1"/>
</dbReference>
<dbReference type="PATRIC" id="fig|582515.4.peg.3866"/>
<feature type="binding site" evidence="6">
    <location>
        <position position="148"/>
    </location>
    <ligand>
        <name>substrate</name>
    </ligand>
</feature>
<keyword evidence="4" id="KW-0119">Carbohydrate metabolism</keyword>
<dbReference type="EMBL" id="ASSJ01000081">
    <property type="protein sequence ID" value="ERN40153.1"/>
    <property type="molecule type" value="Genomic_DNA"/>
</dbReference>
<dbReference type="CDD" id="cd00854">
    <property type="entry name" value="NagA"/>
    <property type="match status" value="1"/>
</dbReference>
<keyword evidence="10" id="KW-1185">Reference proteome</keyword>
<feature type="active site" description="Proton donor/acceptor" evidence="5">
    <location>
        <position position="281"/>
    </location>
</feature>
<feature type="binding site" evidence="7">
    <location>
        <position position="203"/>
    </location>
    <ligand>
        <name>Zn(2+)</name>
        <dbReference type="ChEBI" id="CHEBI:29105"/>
    </ligand>
</feature>
<evidence type="ECO:0000256" key="3">
    <source>
        <dbReference type="ARBA" id="ARBA00022801"/>
    </source>
</evidence>
<comment type="similarity">
    <text evidence="1 4">Belongs to the metallo-dependent hydrolases superfamily. NagA family.</text>
</comment>
<dbReference type="PANTHER" id="PTHR11113:SF14">
    <property type="entry name" value="N-ACETYLGLUCOSAMINE-6-PHOSPHATE DEACETYLASE"/>
    <property type="match status" value="1"/>
</dbReference>
<dbReference type="STRING" id="582515.KR51_00034440"/>
<dbReference type="SUPFAM" id="SSF51556">
    <property type="entry name" value="Metallo-dependent hydrolases"/>
    <property type="match status" value="1"/>
</dbReference>
<evidence type="ECO:0000256" key="2">
    <source>
        <dbReference type="ARBA" id="ARBA00022723"/>
    </source>
</evidence>
<dbReference type="InterPro" id="IPR006680">
    <property type="entry name" value="Amidohydro-rel"/>
</dbReference>